<evidence type="ECO:0000313" key="8">
    <source>
        <dbReference type="EMBL" id="GAA3922075.1"/>
    </source>
</evidence>
<dbReference type="Gene3D" id="1.25.40.10">
    <property type="entry name" value="Tetratricopeptide repeat domain"/>
    <property type="match status" value="2"/>
</dbReference>
<comment type="caution">
    <text evidence="8">The sequence shown here is derived from an EMBL/GenBank/DDBJ whole genome shotgun (WGS) entry which is preliminary data.</text>
</comment>
<dbReference type="SMART" id="SM01043">
    <property type="entry name" value="BTAD"/>
    <property type="match status" value="1"/>
</dbReference>
<evidence type="ECO:0000313" key="9">
    <source>
        <dbReference type="Proteomes" id="UP001501000"/>
    </source>
</evidence>
<keyword evidence="6" id="KW-1133">Transmembrane helix</keyword>
<gene>
    <name evidence="8" type="ORF">GCM10022244_34130</name>
</gene>
<evidence type="ECO:0000256" key="4">
    <source>
        <dbReference type="PROSITE-ProRule" id="PRU01091"/>
    </source>
</evidence>
<evidence type="ECO:0000256" key="6">
    <source>
        <dbReference type="SAM" id="Phobius"/>
    </source>
</evidence>
<protein>
    <recommendedName>
        <fullName evidence="7">OmpR/PhoB-type domain-containing protein</fullName>
    </recommendedName>
</protein>
<dbReference type="InterPro" id="IPR058852">
    <property type="entry name" value="HTH_77"/>
</dbReference>
<evidence type="ECO:0000256" key="1">
    <source>
        <dbReference type="ARBA" id="ARBA00005820"/>
    </source>
</evidence>
<name>A0ABP7MFG2_9ACTN</name>
<dbReference type="InterPro" id="IPR036388">
    <property type="entry name" value="WH-like_DNA-bd_sf"/>
</dbReference>
<evidence type="ECO:0000256" key="2">
    <source>
        <dbReference type="ARBA" id="ARBA00023012"/>
    </source>
</evidence>
<dbReference type="PRINTS" id="PR00364">
    <property type="entry name" value="DISEASERSIST"/>
</dbReference>
<feature type="DNA-binding region" description="OmpR/PhoB-type" evidence="4">
    <location>
        <begin position="68"/>
        <end position="172"/>
    </location>
</feature>
<feature type="compositionally biased region" description="Low complexity" evidence="5">
    <location>
        <begin position="326"/>
        <end position="342"/>
    </location>
</feature>
<keyword evidence="2" id="KW-0902">Two-component regulatory system</keyword>
<dbReference type="PROSITE" id="PS51755">
    <property type="entry name" value="OMPR_PHOB"/>
    <property type="match status" value="1"/>
</dbReference>
<dbReference type="EMBL" id="BAABAJ010000009">
    <property type="protein sequence ID" value="GAA3922075.1"/>
    <property type="molecule type" value="Genomic_DNA"/>
</dbReference>
<dbReference type="SUPFAM" id="SSF48452">
    <property type="entry name" value="TPR-like"/>
    <property type="match status" value="2"/>
</dbReference>
<dbReference type="PANTHER" id="PTHR47691:SF3">
    <property type="entry name" value="HTH-TYPE TRANSCRIPTIONAL REGULATOR RV0890C-RELATED"/>
    <property type="match status" value="1"/>
</dbReference>
<sequence>MPRLAPVTRAVLPDSGPLPVAVRFVVVWLVVVLLIVVLPGWCSVLTGTTLRGGCSGPVRAVFGPGSGPFGPGYGGPMRFRVLGETAVRTEDGRAVRVPERKVRTLLAALLADVGRPAAVHRLVDALWGDEPPGNPPRALQAKVSQLRRALEEAEPGGRELVVSRAPGYLLAVPQGALDAHLFAELTARARAVADPRERVRLLTEALRLWRGPAFADFADQPFARAAADRWEEERLVAREMLAEARLALGEADAVVGELTELVALHPLRERLRAVHLRALYKAGRQSEALARYEELRALLAGELGLDPSPELAALHTAMLRQDPALSAPVPESASPVPASGPVPAGGRGPVPVPAEVRGPGPRGNLPVPLTGIVGREKAVEEVRALLRERRLVTLTGPGGVGKTRLAVEAAARLREDFPDGVWLVEFAGAGGELAEVVAAALELRDGGAWGLLRGEGRPPTTAERLAEVLHGRRVLLVLDNCEHVVDEAASLAEQLLRTAPGLTVLTTSQEPLALAGETLWAVEPLDPEGAAELFVARATASAPGLALDGEALEAVRAVCRRLDGIPLALELAATRVRALGVHGLLERLDDRFRLLDAGLRGAPVRQQTLRAVIDWSWELLGDPERTVLRRLAVHAEGCTLSAAEEVCAGDGVAPGDVLGLLARLVDRSLVVAVDGPEGPRYRLLESVAAYCLERLRDAGEWEPVRARHLAHYTRLAETARSALRGPAQRRWLARLDAETPNLRAALDRALGLEDGGPSASGCAAAGKPVSGYGAPDPWYAPAARPDTAPPAAGSRAHPGAALRLVDALAWYWVLRGRLGEGLRSATAALRAPGTDAPELAGLRARVEIWRTGLAVMGGDGTDRARRITEALAAHDATDDEGGRPWARWFLAHALCGTGGQVEGAGLTGRALDGFRAVGDRWGEAAALADRSVQRLLRGDLAGAEADAARADALFEELGDACCRLWTVYPLATVAEVRGAYERADRLKRAGLAAAESFGLTTEVPDLLAGLGRTALLQGHFAEARAYHEAARERAAEVGFRAAEINAVLGLGLGARREGRTAEAEGHMREVLDWHRSVGLDHANGLILAELGFSALARGDLAEALALQTEGYATARASGDPRAVALALEGLASVLVPVGRPRGAALLLGAAEDLRAATGAPLAPAERADVDRAEAAARAALGEPAFTTASARGAALPPRLGLAAPAGS</sequence>
<dbReference type="Pfam" id="PF03704">
    <property type="entry name" value="BTAD"/>
    <property type="match status" value="1"/>
</dbReference>
<comment type="similarity">
    <text evidence="1">Belongs to the AfsR/DnrI/RedD regulatory family.</text>
</comment>
<dbReference type="Gene3D" id="1.10.10.10">
    <property type="entry name" value="Winged helix-like DNA-binding domain superfamily/Winged helix DNA-binding domain"/>
    <property type="match status" value="1"/>
</dbReference>
<dbReference type="PANTHER" id="PTHR47691">
    <property type="entry name" value="REGULATOR-RELATED"/>
    <property type="match status" value="1"/>
</dbReference>
<reference evidence="9" key="1">
    <citation type="journal article" date="2019" name="Int. J. Syst. Evol. Microbiol.">
        <title>The Global Catalogue of Microorganisms (GCM) 10K type strain sequencing project: providing services to taxonomists for standard genome sequencing and annotation.</title>
        <authorList>
            <consortium name="The Broad Institute Genomics Platform"/>
            <consortium name="The Broad Institute Genome Sequencing Center for Infectious Disease"/>
            <person name="Wu L."/>
            <person name="Ma J."/>
        </authorList>
    </citation>
    <scope>NUCLEOTIDE SEQUENCE [LARGE SCALE GENOMIC DNA]</scope>
    <source>
        <strain evidence="9">JCM 16956</strain>
    </source>
</reference>
<dbReference type="InterPro" id="IPR001867">
    <property type="entry name" value="OmpR/PhoB-type_DNA-bd"/>
</dbReference>
<evidence type="ECO:0000259" key="7">
    <source>
        <dbReference type="PROSITE" id="PS51755"/>
    </source>
</evidence>
<evidence type="ECO:0000256" key="3">
    <source>
        <dbReference type="ARBA" id="ARBA00023125"/>
    </source>
</evidence>
<dbReference type="InterPro" id="IPR005158">
    <property type="entry name" value="BTAD"/>
</dbReference>
<organism evidence="8 9">
    <name type="scientific">Streptomyces gulbargensis</name>
    <dbReference type="NCBI Taxonomy" id="364901"/>
    <lineage>
        <taxon>Bacteria</taxon>
        <taxon>Bacillati</taxon>
        <taxon>Actinomycetota</taxon>
        <taxon>Actinomycetes</taxon>
        <taxon>Kitasatosporales</taxon>
        <taxon>Streptomycetaceae</taxon>
        <taxon>Streptomyces</taxon>
    </lineage>
</organism>
<dbReference type="Pfam" id="PF25872">
    <property type="entry name" value="HTH_77"/>
    <property type="match status" value="1"/>
</dbReference>
<keyword evidence="6" id="KW-0812">Transmembrane</keyword>
<dbReference type="SMART" id="SM00862">
    <property type="entry name" value="Trans_reg_C"/>
    <property type="match status" value="1"/>
</dbReference>
<dbReference type="CDD" id="cd15831">
    <property type="entry name" value="BTAD"/>
    <property type="match status" value="1"/>
</dbReference>
<dbReference type="Pfam" id="PF00486">
    <property type="entry name" value="Trans_reg_C"/>
    <property type="match status" value="1"/>
</dbReference>
<feature type="transmembrane region" description="Helical" evidence="6">
    <location>
        <begin position="20"/>
        <end position="41"/>
    </location>
</feature>
<dbReference type="InterPro" id="IPR011990">
    <property type="entry name" value="TPR-like_helical_dom_sf"/>
</dbReference>
<keyword evidence="6" id="KW-0472">Membrane</keyword>
<dbReference type="SUPFAM" id="SSF46894">
    <property type="entry name" value="C-terminal effector domain of the bipartite response regulators"/>
    <property type="match status" value="1"/>
</dbReference>
<dbReference type="InterPro" id="IPR049945">
    <property type="entry name" value="AAA_22"/>
</dbReference>
<dbReference type="InterPro" id="IPR016032">
    <property type="entry name" value="Sig_transdc_resp-reg_C-effctor"/>
</dbReference>
<keyword evidence="9" id="KW-1185">Reference proteome</keyword>
<proteinExistence type="inferred from homology"/>
<dbReference type="Pfam" id="PF13401">
    <property type="entry name" value="AAA_22"/>
    <property type="match status" value="1"/>
</dbReference>
<dbReference type="InterPro" id="IPR027417">
    <property type="entry name" value="P-loop_NTPase"/>
</dbReference>
<dbReference type="SUPFAM" id="SSF52540">
    <property type="entry name" value="P-loop containing nucleoside triphosphate hydrolases"/>
    <property type="match status" value="1"/>
</dbReference>
<keyword evidence="3 4" id="KW-0238">DNA-binding</keyword>
<dbReference type="Proteomes" id="UP001501000">
    <property type="component" value="Unassembled WGS sequence"/>
</dbReference>
<dbReference type="Gene3D" id="3.40.50.300">
    <property type="entry name" value="P-loop containing nucleotide triphosphate hydrolases"/>
    <property type="match status" value="1"/>
</dbReference>
<feature type="domain" description="OmpR/PhoB-type" evidence="7">
    <location>
        <begin position="68"/>
        <end position="172"/>
    </location>
</feature>
<accession>A0ABP7MFG2</accession>
<feature type="region of interest" description="Disordered" evidence="5">
    <location>
        <begin position="326"/>
        <end position="349"/>
    </location>
</feature>
<evidence type="ECO:0000256" key="5">
    <source>
        <dbReference type="SAM" id="MobiDB-lite"/>
    </source>
</evidence>